<keyword evidence="3" id="KW-1185">Reference proteome</keyword>
<name>A0AAP2GVW8_9BACT</name>
<accession>A0AAP2GVW8</accession>
<dbReference type="Gene3D" id="3.40.50.1110">
    <property type="entry name" value="SGNH hydrolase"/>
    <property type="match status" value="1"/>
</dbReference>
<dbReference type="PANTHER" id="PTHR30383:SF5">
    <property type="entry name" value="SGNH HYDROLASE-TYPE ESTERASE DOMAIN-CONTAINING PROTEIN"/>
    <property type="match status" value="1"/>
</dbReference>
<dbReference type="Pfam" id="PF13472">
    <property type="entry name" value="Lipase_GDSL_2"/>
    <property type="match status" value="1"/>
</dbReference>
<dbReference type="Proteomes" id="UP001319080">
    <property type="component" value="Unassembled WGS sequence"/>
</dbReference>
<dbReference type="EMBL" id="JAHESE010000035">
    <property type="protein sequence ID" value="MBT1711493.1"/>
    <property type="molecule type" value="Genomic_DNA"/>
</dbReference>
<evidence type="ECO:0000313" key="3">
    <source>
        <dbReference type="Proteomes" id="UP001319080"/>
    </source>
</evidence>
<dbReference type="GO" id="GO:0004622">
    <property type="term" value="F:phosphatidylcholine lysophospholipase activity"/>
    <property type="evidence" value="ECO:0007669"/>
    <property type="project" value="TreeGrafter"/>
</dbReference>
<gene>
    <name evidence="2" type="ORF">KK062_24840</name>
</gene>
<dbReference type="SUPFAM" id="SSF52266">
    <property type="entry name" value="SGNH hydrolase"/>
    <property type="match status" value="1"/>
</dbReference>
<reference evidence="2 3" key="1">
    <citation type="submission" date="2021-05" db="EMBL/GenBank/DDBJ databases">
        <title>A Polyphasic approach of four new species of the genus Ohtaekwangia: Ohtaekwangia histidinii sp. nov., Ohtaekwangia cretensis sp. nov., Ohtaekwangia indiensis sp. nov., Ohtaekwangia reichenbachii sp. nov. from diverse environment.</title>
        <authorList>
            <person name="Octaviana S."/>
        </authorList>
    </citation>
    <scope>NUCLEOTIDE SEQUENCE [LARGE SCALE GENOMIC DNA]</scope>
    <source>
        <strain evidence="2 3">PWU5</strain>
    </source>
</reference>
<organism evidence="2 3">
    <name type="scientific">Dawidia cretensis</name>
    <dbReference type="NCBI Taxonomy" id="2782350"/>
    <lineage>
        <taxon>Bacteria</taxon>
        <taxon>Pseudomonadati</taxon>
        <taxon>Bacteroidota</taxon>
        <taxon>Cytophagia</taxon>
        <taxon>Cytophagales</taxon>
        <taxon>Chryseotaleaceae</taxon>
        <taxon>Dawidia</taxon>
    </lineage>
</organism>
<protein>
    <submittedName>
        <fullName evidence="2">SGNH/GDSL hydrolase family protein</fullName>
    </submittedName>
</protein>
<dbReference type="CDD" id="cd01834">
    <property type="entry name" value="SGNH_hydrolase_like_2"/>
    <property type="match status" value="1"/>
</dbReference>
<comment type="caution">
    <text evidence="2">The sequence shown here is derived from an EMBL/GenBank/DDBJ whole genome shotgun (WGS) entry which is preliminary data.</text>
</comment>
<dbReference type="InterPro" id="IPR036514">
    <property type="entry name" value="SGNH_hydro_sf"/>
</dbReference>
<keyword evidence="2" id="KW-0378">Hydrolase</keyword>
<proteinExistence type="predicted"/>
<evidence type="ECO:0000259" key="1">
    <source>
        <dbReference type="Pfam" id="PF13472"/>
    </source>
</evidence>
<dbReference type="InterPro" id="IPR051532">
    <property type="entry name" value="Ester_Hydrolysis_Enzymes"/>
</dbReference>
<dbReference type="AlphaFoldDB" id="A0AAP2GVW8"/>
<dbReference type="PANTHER" id="PTHR30383">
    <property type="entry name" value="THIOESTERASE 1/PROTEASE 1/LYSOPHOSPHOLIPASE L1"/>
    <property type="match status" value="1"/>
</dbReference>
<dbReference type="RefSeq" id="WP_254087064.1">
    <property type="nucleotide sequence ID" value="NZ_JAHESE010000035.1"/>
</dbReference>
<evidence type="ECO:0000313" key="2">
    <source>
        <dbReference type="EMBL" id="MBT1711493.1"/>
    </source>
</evidence>
<dbReference type="InterPro" id="IPR013830">
    <property type="entry name" value="SGNH_hydro"/>
</dbReference>
<sequence length="250" mass="27638">MPLTRRLFLHQATLATAALPLPRHFFSDTIPVGDGQSFTVLFQGDSITDGNRGRTDDPNHIMGHGYAFSIASRLGADHPERNLTFINKGISGNTITDLAARWEAEALALKPDVVSILIGVNDVFFALRNQQDPEGSSFGERYSTLLTATQQALPNAVLVLGEPFILPIGPVKENLSAWQPAVAKRQTVVRNLAKRFNAVFVGYQQVFQDACKMAPADYWIWDGIHPTVPGHELMARAWLRQVGKRVPQLR</sequence>
<feature type="domain" description="SGNH hydrolase-type esterase" evidence="1">
    <location>
        <begin position="44"/>
        <end position="233"/>
    </location>
</feature>